<dbReference type="Proteomes" id="UP000033622">
    <property type="component" value="Unassembled WGS sequence"/>
</dbReference>
<dbReference type="AlphaFoldDB" id="A0A0F3PXA2"/>
<dbReference type="EMBL" id="LAOF01000001">
    <property type="protein sequence ID" value="KJV85005.1"/>
    <property type="molecule type" value="Genomic_DNA"/>
</dbReference>
<protein>
    <submittedName>
        <fullName evidence="1">Uncharacterized protein</fullName>
    </submittedName>
</protein>
<organism evidence="1 2">
    <name type="scientific">Anaplasma phagocytophilum str. ApWI1</name>
    <dbReference type="NCBI Taxonomy" id="1359155"/>
    <lineage>
        <taxon>Bacteria</taxon>
        <taxon>Pseudomonadati</taxon>
        <taxon>Pseudomonadota</taxon>
        <taxon>Alphaproteobacteria</taxon>
        <taxon>Rickettsiales</taxon>
        <taxon>Anaplasmataceae</taxon>
        <taxon>Anaplasma</taxon>
        <taxon>phagocytophilum group</taxon>
    </lineage>
</organism>
<gene>
    <name evidence="1" type="ORF">APHWI1_1034</name>
</gene>
<proteinExistence type="predicted"/>
<evidence type="ECO:0000313" key="1">
    <source>
        <dbReference type="EMBL" id="KJV85005.1"/>
    </source>
</evidence>
<reference evidence="1 2" key="1">
    <citation type="submission" date="2015-01" db="EMBL/GenBank/DDBJ databases">
        <title>Genome Sequencing of Rickettsiales.</title>
        <authorList>
            <person name="Daugherty S.C."/>
            <person name="Su Q."/>
            <person name="Abolude K."/>
            <person name="Beier-Sexton M."/>
            <person name="Carlyon J.A."/>
            <person name="Carter R."/>
            <person name="Day N.P."/>
            <person name="Dumler S.J."/>
            <person name="Dyachenko V."/>
            <person name="Godinez A."/>
            <person name="Kurtti T.J."/>
            <person name="Lichay M."/>
            <person name="Mullins K.E."/>
            <person name="Ott S."/>
            <person name="Pappas-Brown V."/>
            <person name="Paris D.H."/>
            <person name="Patel P."/>
            <person name="Richards A.L."/>
            <person name="Sadzewicz L."/>
            <person name="Sears K."/>
            <person name="Seidman D."/>
            <person name="Sengamalay N."/>
            <person name="Stenos J."/>
            <person name="Tallon L.J."/>
            <person name="Vincent G."/>
            <person name="Fraser C.M."/>
            <person name="Munderloh U."/>
            <person name="Dunning-Hotopp J.C."/>
        </authorList>
    </citation>
    <scope>NUCLEOTIDE SEQUENCE [LARGE SCALE GENOMIC DNA]</scope>
    <source>
        <strain evidence="1 2">ApWI1</strain>
    </source>
</reference>
<name>A0A0F3PXA2_ANAPH</name>
<sequence>MRGFSLPRALLIRPFIDSWAGTALLREEHALLSYFYKFLKFMFLN</sequence>
<accession>A0A0F3PXA2</accession>
<dbReference type="PATRIC" id="fig|1359155.3.peg.1046"/>
<comment type="caution">
    <text evidence="1">The sequence shown here is derived from an EMBL/GenBank/DDBJ whole genome shotgun (WGS) entry which is preliminary data.</text>
</comment>
<evidence type="ECO:0000313" key="2">
    <source>
        <dbReference type="Proteomes" id="UP000033622"/>
    </source>
</evidence>